<dbReference type="Gene3D" id="3.90.380.10">
    <property type="entry name" value="Naphthalene 1,2-dioxygenase Alpha Subunit, Chain A, domain 1"/>
    <property type="match status" value="1"/>
</dbReference>
<dbReference type="PANTHER" id="PTHR21266">
    <property type="entry name" value="IRON-SULFUR DOMAIN CONTAINING PROTEIN"/>
    <property type="match status" value="1"/>
</dbReference>
<name>A0A417XYN2_9ACTN</name>
<dbReference type="InterPro" id="IPR050584">
    <property type="entry name" value="Cholesterol_7-desaturase"/>
</dbReference>
<proteinExistence type="predicted"/>
<comment type="caution">
    <text evidence="3">The sequence shown here is derived from an EMBL/GenBank/DDBJ whole genome shotgun (WGS) entry which is preliminary data.</text>
</comment>
<evidence type="ECO:0000259" key="2">
    <source>
        <dbReference type="Pfam" id="PF19112"/>
    </source>
</evidence>
<dbReference type="RefSeq" id="WP_118926991.1">
    <property type="nucleotide sequence ID" value="NZ_QXGH01000024.1"/>
</dbReference>
<keyword evidence="4" id="KW-1185">Reference proteome</keyword>
<gene>
    <name evidence="3" type="ORF">D0Z08_19175</name>
</gene>
<evidence type="ECO:0000313" key="4">
    <source>
        <dbReference type="Proteomes" id="UP000283644"/>
    </source>
</evidence>
<organism evidence="3 4">
    <name type="scientific">Nocardioides immobilis</name>
    <dbReference type="NCBI Taxonomy" id="2049295"/>
    <lineage>
        <taxon>Bacteria</taxon>
        <taxon>Bacillati</taxon>
        <taxon>Actinomycetota</taxon>
        <taxon>Actinomycetes</taxon>
        <taxon>Propionibacteriales</taxon>
        <taxon>Nocardioidaceae</taxon>
        <taxon>Nocardioides</taxon>
    </lineage>
</organism>
<sequence length="289" mass="32332">MPTFLCTDPVVLNLWHPLAAIAETAPGRDHTTTLLEEQIAYALPPDGGARAWRQGAPQHPLPTLVRYGYLWTSLGTPPEDLFSIPEYDEPDRRNMNASTIGVHVSAPRAIENFLDMAHFPFVHTDVLGSEPHTEVVEYGVDVSAERDEVRATRCRMFQPKASASSADGAEVEYVYRVPHPYCSVLYKTSGDDPDRQDVIAVFLQPVDQEHVRAHLLLSVLDAAHEDKEIRNFQQSIFGQDKPILENQFPKRLPLDPRSETPIRADKSAVAYRRWLSGKGITYGVIPAGR</sequence>
<dbReference type="PANTHER" id="PTHR21266:SF60">
    <property type="entry name" value="3-KETOSTEROID-9-ALPHA-MONOOXYGENASE, OXYGENASE COMPONENT"/>
    <property type="match status" value="1"/>
</dbReference>
<evidence type="ECO:0000256" key="1">
    <source>
        <dbReference type="ARBA" id="ARBA00023002"/>
    </source>
</evidence>
<dbReference type="Pfam" id="PF19112">
    <property type="entry name" value="VanA_C"/>
    <property type="match status" value="1"/>
</dbReference>
<dbReference type="Proteomes" id="UP000283644">
    <property type="component" value="Unassembled WGS sequence"/>
</dbReference>
<dbReference type="GO" id="GO:0051213">
    <property type="term" value="F:dioxygenase activity"/>
    <property type="evidence" value="ECO:0007669"/>
    <property type="project" value="UniProtKB-KW"/>
</dbReference>
<dbReference type="InterPro" id="IPR044043">
    <property type="entry name" value="VanA_C_cat"/>
</dbReference>
<dbReference type="EMBL" id="QXGH01000024">
    <property type="protein sequence ID" value="RHW25476.1"/>
    <property type="molecule type" value="Genomic_DNA"/>
</dbReference>
<dbReference type="SUPFAM" id="SSF55961">
    <property type="entry name" value="Bet v1-like"/>
    <property type="match status" value="1"/>
</dbReference>
<protein>
    <submittedName>
        <fullName evidence="3">Aromatic ring-hydroxylating dioxygenase subunit alpha</fullName>
    </submittedName>
</protein>
<keyword evidence="1" id="KW-0560">Oxidoreductase</keyword>
<dbReference type="AlphaFoldDB" id="A0A417XYN2"/>
<reference evidence="3 4" key="1">
    <citation type="submission" date="2018-09" db="EMBL/GenBank/DDBJ databases">
        <title>Genome sequencing of Nocardioides immobilis CCTCC AB 2017083 for comparison to Nocardioides silvaticus.</title>
        <authorList>
            <person name="Li C."/>
            <person name="Wang G."/>
        </authorList>
    </citation>
    <scope>NUCLEOTIDE SEQUENCE [LARGE SCALE GENOMIC DNA]</scope>
    <source>
        <strain evidence="3 4">CCTCC AB 2017083</strain>
    </source>
</reference>
<evidence type="ECO:0000313" key="3">
    <source>
        <dbReference type="EMBL" id="RHW25476.1"/>
    </source>
</evidence>
<dbReference type="OrthoDB" id="5243643at2"/>
<feature type="domain" description="Vanillate O-demethylase oxygenase-like C-terminal catalytic" evidence="2">
    <location>
        <begin position="104"/>
        <end position="276"/>
    </location>
</feature>
<keyword evidence="3" id="KW-0223">Dioxygenase</keyword>
<accession>A0A417XYN2</accession>